<dbReference type="AlphaFoldDB" id="A0A8S3YG56"/>
<protein>
    <submittedName>
        <fullName evidence="2">Uncharacterized protein</fullName>
    </submittedName>
</protein>
<feature type="transmembrane region" description="Helical" evidence="1">
    <location>
        <begin position="20"/>
        <end position="39"/>
    </location>
</feature>
<comment type="caution">
    <text evidence="2">The sequence shown here is derived from an EMBL/GenBank/DDBJ whole genome shotgun (WGS) entry which is preliminary data.</text>
</comment>
<evidence type="ECO:0000313" key="2">
    <source>
        <dbReference type="EMBL" id="CAG5115368.1"/>
    </source>
</evidence>
<accession>A0A8S3YG56</accession>
<sequence>MTNQTPTWKKTTRHLIDDTVFLLLITFYYFSLVVIKKNIFRNPVITIFRLILEGTRKYSN</sequence>
<reference evidence="2" key="1">
    <citation type="submission" date="2021-04" db="EMBL/GenBank/DDBJ databases">
        <authorList>
            <consortium name="Molecular Ecology Group"/>
        </authorList>
    </citation>
    <scope>NUCLEOTIDE SEQUENCE</scope>
</reference>
<keyword evidence="1" id="KW-0812">Transmembrane</keyword>
<evidence type="ECO:0000256" key="1">
    <source>
        <dbReference type="SAM" id="Phobius"/>
    </source>
</evidence>
<name>A0A8S3YG56_9EUPU</name>
<gene>
    <name evidence="2" type="ORF">CUNI_LOCUS926</name>
</gene>
<keyword evidence="3" id="KW-1185">Reference proteome</keyword>
<organism evidence="2 3">
    <name type="scientific">Candidula unifasciata</name>
    <dbReference type="NCBI Taxonomy" id="100452"/>
    <lineage>
        <taxon>Eukaryota</taxon>
        <taxon>Metazoa</taxon>
        <taxon>Spiralia</taxon>
        <taxon>Lophotrochozoa</taxon>
        <taxon>Mollusca</taxon>
        <taxon>Gastropoda</taxon>
        <taxon>Heterobranchia</taxon>
        <taxon>Euthyneura</taxon>
        <taxon>Panpulmonata</taxon>
        <taxon>Eupulmonata</taxon>
        <taxon>Stylommatophora</taxon>
        <taxon>Helicina</taxon>
        <taxon>Helicoidea</taxon>
        <taxon>Geomitridae</taxon>
        <taxon>Candidula</taxon>
    </lineage>
</organism>
<dbReference type="Proteomes" id="UP000678393">
    <property type="component" value="Unassembled WGS sequence"/>
</dbReference>
<keyword evidence="1" id="KW-0472">Membrane</keyword>
<evidence type="ECO:0000313" key="3">
    <source>
        <dbReference type="Proteomes" id="UP000678393"/>
    </source>
</evidence>
<proteinExistence type="predicted"/>
<keyword evidence="1" id="KW-1133">Transmembrane helix</keyword>
<dbReference type="EMBL" id="CAJHNH020000113">
    <property type="protein sequence ID" value="CAG5115368.1"/>
    <property type="molecule type" value="Genomic_DNA"/>
</dbReference>
<feature type="non-terminal residue" evidence="2">
    <location>
        <position position="1"/>
    </location>
</feature>